<feature type="region of interest" description="Disordered" evidence="1">
    <location>
        <begin position="335"/>
        <end position="497"/>
    </location>
</feature>
<dbReference type="AlphaFoldDB" id="A0A8S3T5Z3"/>
<gene>
    <name evidence="2" type="ORF">MEDL_39896</name>
</gene>
<dbReference type="Proteomes" id="UP000683360">
    <property type="component" value="Unassembled WGS sequence"/>
</dbReference>
<reference evidence="2" key="1">
    <citation type="submission" date="2021-03" db="EMBL/GenBank/DDBJ databases">
        <authorList>
            <person name="Bekaert M."/>
        </authorList>
    </citation>
    <scope>NUCLEOTIDE SEQUENCE</scope>
</reference>
<proteinExistence type="predicted"/>
<dbReference type="Gene3D" id="2.40.70.10">
    <property type="entry name" value="Acid Proteases"/>
    <property type="match status" value="1"/>
</dbReference>
<feature type="compositionally biased region" description="Basic and acidic residues" evidence="1">
    <location>
        <begin position="372"/>
        <end position="386"/>
    </location>
</feature>
<evidence type="ECO:0000313" key="2">
    <source>
        <dbReference type="EMBL" id="CAG2226926.1"/>
    </source>
</evidence>
<feature type="compositionally biased region" description="Low complexity" evidence="1">
    <location>
        <begin position="452"/>
        <end position="463"/>
    </location>
</feature>
<evidence type="ECO:0000256" key="1">
    <source>
        <dbReference type="SAM" id="MobiDB-lite"/>
    </source>
</evidence>
<feature type="compositionally biased region" description="Basic and acidic residues" evidence="1">
    <location>
        <begin position="339"/>
        <end position="354"/>
    </location>
</feature>
<organism evidence="2 3">
    <name type="scientific">Mytilus edulis</name>
    <name type="common">Blue mussel</name>
    <dbReference type="NCBI Taxonomy" id="6550"/>
    <lineage>
        <taxon>Eukaryota</taxon>
        <taxon>Metazoa</taxon>
        <taxon>Spiralia</taxon>
        <taxon>Lophotrochozoa</taxon>
        <taxon>Mollusca</taxon>
        <taxon>Bivalvia</taxon>
        <taxon>Autobranchia</taxon>
        <taxon>Pteriomorphia</taxon>
        <taxon>Mytilida</taxon>
        <taxon>Mytiloidea</taxon>
        <taxon>Mytilidae</taxon>
        <taxon>Mytilinae</taxon>
        <taxon>Mytilus</taxon>
    </lineage>
</organism>
<dbReference type="CDD" id="cd00303">
    <property type="entry name" value="retropepsin_like"/>
    <property type="match status" value="1"/>
</dbReference>
<dbReference type="EMBL" id="CAJPWZ010001945">
    <property type="protein sequence ID" value="CAG2226926.1"/>
    <property type="molecule type" value="Genomic_DNA"/>
</dbReference>
<name>A0A8S3T5Z3_MYTED</name>
<evidence type="ECO:0000313" key="3">
    <source>
        <dbReference type="Proteomes" id="UP000683360"/>
    </source>
</evidence>
<dbReference type="SUPFAM" id="SSF52266">
    <property type="entry name" value="SGNH hydrolase"/>
    <property type="match status" value="1"/>
</dbReference>
<sequence length="744" mass="82834">MVGMENQSIIQVNSMKCKALIDSGSMISTVSDHVLKLMKPVPEVKDLDDFELSVSVAGGSKLPYIGYVEVEVQIPFLPGESFYVPMLVVPRSDYTNKVPVIVGTNILRLGMELVHCLDDDISIPKQWDVAFSSIQDNSSGVVRSSNRRPFKLFPSSVMTISGIVKLKGDVNTETLVTENRSILSELSDQVVVCPRVVSVKGNGKQRVPVRICNITAKPVVIKPKTVLCELSGVTVVRDGFGEQTLSDGEIINEGKESLKELGINVREDLPDNTKGQLKVSSSCTPAESICMSQTLEGIVDKDDPELEAFSDISWVVEQKKDEDIARALELKRAGHKPTKREIELVPHNKKERNSKCTSETNRVDDEIQIVESVKDTEDTGSVHDSSDESDSDSDYALMPFDQPGRYKAITSSSLNPSAEEFSPLSSIVSGSQGNQTQSSDMLNLSNGTGNASSTSETHSGLSSRHIDETLNTSSRLTQEQSSLTTQNSDISNEVRSVPERTHVSVEQFNEPVLRRTSRQSRMPDRYGMYSSSYIFASSRGSSMSQVDCKQVNIIPGGTYDRLCSLAEKRLHNVVHPKIVYFVAGIPDICSLVRIKNEKYEESYLYLEKDHVALIKETMSDVEKRMKNIGCKVVFATITTMSFQKWNTHRRSVGKTVRLKYESDYERMQERLNSILYAVNTYIVQRNLGNGVVTPFLHAFVHKRCKSKIRYIYSMLVDGVHPTQALNASWARHMGATINKNERNL</sequence>
<accession>A0A8S3T5Z3</accession>
<dbReference type="InterPro" id="IPR036514">
    <property type="entry name" value="SGNH_hydro_sf"/>
</dbReference>
<keyword evidence="3" id="KW-1185">Reference proteome</keyword>
<protein>
    <submittedName>
        <fullName evidence="2">Uncharacterized protein</fullName>
    </submittedName>
</protein>
<comment type="caution">
    <text evidence="2">The sequence shown here is derived from an EMBL/GenBank/DDBJ whole genome shotgun (WGS) entry which is preliminary data.</text>
</comment>
<feature type="compositionally biased region" description="Polar residues" evidence="1">
    <location>
        <begin position="469"/>
        <end position="494"/>
    </location>
</feature>
<dbReference type="Gene3D" id="3.40.50.1110">
    <property type="entry name" value="SGNH hydrolase"/>
    <property type="match status" value="1"/>
</dbReference>
<feature type="compositionally biased region" description="Polar residues" evidence="1">
    <location>
        <begin position="423"/>
        <end position="451"/>
    </location>
</feature>
<dbReference type="InterPro" id="IPR021109">
    <property type="entry name" value="Peptidase_aspartic_dom_sf"/>
</dbReference>
<dbReference type="OrthoDB" id="427129at2759"/>